<evidence type="ECO:0000313" key="1">
    <source>
        <dbReference type="EMBL" id="CAD7268241.1"/>
    </source>
</evidence>
<gene>
    <name evidence="1" type="ORF">TSIB3V08_LOCUS12243</name>
</gene>
<dbReference type="AlphaFoldDB" id="A0A7R9G5T3"/>
<sequence>MYEEKKRSVRPTGIRTTISPVIDSLVYCKSDALSRSTTEAGVEDDVRNYEGRKENGKVKEECKGRSVGSELALAWRESEKPFRGKPPPNHPNEIRTLISPSSAVELNTTSALANYATEAAEMLEHRDPGTVERSKASLSQESGVPMAGDQGVPRAALYKWVAHKLPKANSDITYYGVVALPSICHRGNPFRVVLGFTAKHTTGIRTPISPSSVMQSIARVTPKTMQPPERIYSSPVASLVLTDSSQLTSDSQHLVDPMATLVLTDSSQLTSDSQHLGIYSSPVASLVLTSGSQHLGIYSSPMASLVLTDSSQLTSDRSKFRHIQKPRGFFGAD</sequence>
<protein>
    <submittedName>
        <fullName evidence="1">Uncharacterized protein</fullName>
    </submittedName>
</protein>
<name>A0A7R9G5T3_TIMSH</name>
<dbReference type="EMBL" id="OC012241">
    <property type="protein sequence ID" value="CAD7268241.1"/>
    <property type="molecule type" value="Genomic_DNA"/>
</dbReference>
<proteinExistence type="predicted"/>
<organism evidence="1">
    <name type="scientific">Timema shepardi</name>
    <name type="common">Walking stick</name>
    <dbReference type="NCBI Taxonomy" id="629360"/>
    <lineage>
        <taxon>Eukaryota</taxon>
        <taxon>Metazoa</taxon>
        <taxon>Ecdysozoa</taxon>
        <taxon>Arthropoda</taxon>
        <taxon>Hexapoda</taxon>
        <taxon>Insecta</taxon>
        <taxon>Pterygota</taxon>
        <taxon>Neoptera</taxon>
        <taxon>Polyneoptera</taxon>
        <taxon>Phasmatodea</taxon>
        <taxon>Timematodea</taxon>
        <taxon>Timematoidea</taxon>
        <taxon>Timematidae</taxon>
        <taxon>Timema</taxon>
    </lineage>
</organism>
<accession>A0A7R9G5T3</accession>
<reference evidence="1" key="1">
    <citation type="submission" date="2020-11" db="EMBL/GenBank/DDBJ databases">
        <authorList>
            <person name="Tran Van P."/>
        </authorList>
    </citation>
    <scope>NUCLEOTIDE SEQUENCE</scope>
</reference>